<dbReference type="EMBL" id="MU277263">
    <property type="protein sequence ID" value="KAI0056478.1"/>
    <property type="molecule type" value="Genomic_DNA"/>
</dbReference>
<dbReference type="Proteomes" id="UP000814140">
    <property type="component" value="Unassembled WGS sequence"/>
</dbReference>
<evidence type="ECO:0000313" key="2">
    <source>
        <dbReference type="Proteomes" id="UP000814140"/>
    </source>
</evidence>
<reference evidence="1" key="2">
    <citation type="journal article" date="2022" name="New Phytol.">
        <title>Evolutionary transition to the ectomycorrhizal habit in the genomes of a hyperdiverse lineage of mushroom-forming fungi.</title>
        <authorList>
            <person name="Looney B."/>
            <person name="Miyauchi S."/>
            <person name="Morin E."/>
            <person name="Drula E."/>
            <person name="Courty P.E."/>
            <person name="Kohler A."/>
            <person name="Kuo A."/>
            <person name="LaButti K."/>
            <person name="Pangilinan J."/>
            <person name="Lipzen A."/>
            <person name="Riley R."/>
            <person name="Andreopoulos W."/>
            <person name="He G."/>
            <person name="Johnson J."/>
            <person name="Nolan M."/>
            <person name="Tritt A."/>
            <person name="Barry K.W."/>
            <person name="Grigoriev I.V."/>
            <person name="Nagy L.G."/>
            <person name="Hibbett D."/>
            <person name="Henrissat B."/>
            <person name="Matheny P.B."/>
            <person name="Labbe J."/>
            <person name="Martin F.M."/>
        </authorList>
    </citation>
    <scope>NUCLEOTIDE SEQUENCE</scope>
    <source>
        <strain evidence="1">HHB10654</strain>
    </source>
</reference>
<keyword evidence="2" id="KW-1185">Reference proteome</keyword>
<accession>A0ACB8SJN9</accession>
<comment type="caution">
    <text evidence="1">The sequence shown here is derived from an EMBL/GenBank/DDBJ whole genome shotgun (WGS) entry which is preliminary data.</text>
</comment>
<reference evidence="1" key="1">
    <citation type="submission" date="2021-03" db="EMBL/GenBank/DDBJ databases">
        <authorList>
            <consortium name="DOE Joint Genome Institute"/>
            <person name="Ahrendt S."/>
            <person name="Looney B.P."/>
            <person name="Miyauchi S."/>
            <person name="Morin E."/>
            <person name="Drula E."/>
            <person name="Courty P.E."/>
            <person name="Chicoki N."/>
            <person name="Fauchery L."/>
            <person name="Kohler A."/>
            <person name="Kuo A."/>
            <person name="Labutti K."/>
            <person name="Pangilinan J."/>
            <person name="Lipzen A."/>
            <person name="Riley R."/>
            <person name="Andreopoulos W."/>
            <person name="He G."/>
            <person name="Johnson J."/>
            <person name="Barry K.W."/>
            <person name="Grigoriev I.V."/>
            <person name="Nagy L."/>
            <person name="Hibbett D."/>
            <person name="Henrissat B."/>
            <person name="Matheny P.B."/>
            <person name="Labbe J."/>
            <person name="Martin F."/>
        </authorList>
    </citation>
    <scope>NUCLEOTIDE SEQUENCE</scope>
    <source>
        <strain evidence="1">HHB10654</strain>
    </source>
</reference>
<name>A0ACB8SJN9_9AGAM</name>
<protein>
    <submittedName>
        <fullName evidence="1">Uncharacterized protein</fullName>
    </submittedName>
</protein>
<proteinExistence type="predicted"/>
<organism evidence="1 2">
    <name type="scientific">Artomyces pyxidatus</name>
    <dbReference type="NCBI Taxonomy" id="48021"/>
    <lineage>
        <taxon>Eukaryota</taxon>
        <taxon>Fungi</taxon>
        <taxon>Dikarya</taxon>
        <taxon>Basidiomycota</taxon>
        <taxon>Agaricomycotina</taxon>
        <taxon>Agaricomycetes</taxon>
        <taxon>Russulales</taxon>
        <taxon>Auriscalpiaceae</taxon>
        <taxon>Artomyces</taxon>
    </lineage>
</organism>
<sequence>MDDSGTACSLRLDESPNLRRIHPARSLTSEICLWKNSSATSGGGASHPPPLHEYFLDFLQETPLLETLTLGHCLPSNPPRTSEHMPVAHLPRLAILKLAGKTLRILGPRNYSHAILLQDIEYLYVAMDYAIWTA</sequence>
<evidence type="ECO:0000313" key="1">
    <source>
        <dbReference type="EMBL" id="KAI0056478.1"/>
    </source>
</evidence>
<gene>
    <name evidence="1" type="ORF">BV25DRAFT_1920923</name>
</gene>